<gene>
    <name evidence="8" type="ORF">Pmar_PMAR026587</name>
</gene>
<comment type="subcellular location">
    <subcellularLocation>
        <location evidence="1">Membrane</location>
        <topology evidence="1">Multi-pass membrane protein</topology>
    </subcellularLocation>
</comment>
<protein>
    <submittedName>
        <fullName evidence="8">DP-fucose transporter, putative</fullName>
    </submittedName>
</protein>
<dbReference type="InterPro" id="IPR050186">
    <property type="entry name" value="TPT_transporter"/>
</dbReference>
<evidence type="ECO:0000256" key="2">
    <source>
        <dbReference type="ARBA" id="ARBA00022692"/>
    </source>
</evidence>
<evidence type="ECO:0000256" key="1">
    <source>
        <dbReference type="ARBA" id="ARBA00004141"/>
    </source>
</evidence>
<dbReference type="InParanoid" id="C5LDY9"/>
<feature type="transmembrane region" description="Helical" evidence="6">
    <location>
        <begin position="200"/>
        <end position="224"/>
    </location>
</feature>
<proteinExistence type="predicted"/>
<name>C5LDY9_PERM5</name>
<dbReference type="Proteomes" id="UP000007800">
    <property type="component" value="Unassembled WGS sequence"/>
</dbReference>
<organism evidence="9">
    <name type="scientific">Perkinsus marinus (strain ATCC 50983 / TXsc)</name>
    <dbReference type="NCBI Taxonomy" id="423536"/>
    <lineage>
        <taxon>Eukaryota</taxon>
        <taxon>Sar</taxon>
        <taxon>Alveolata</taxon>
        <taxon>Perkinsozoa</taxon>
        <taxon>Perkinsea</taxon>
        <taxon>Perkinsida</taxon>
        <taxon>Perkinsidae</taxon>
        <taxon>Perkinsus</taxon>
    </lineage>
</organism>
<dbReference type="GeneID" id="9050691"/>
<keyword evidence="4 6" id="KW-0472">Membrane</keyword>
<feature type="domain" description="Sugar phosphate transporter" evidence="7">
    <location>
        <begin position="21"/>
        <end position="311"/>
    </location>
</feature>
<keyword evidence="9" id="KW-1185">Reference proteome</keyword>
<dbReference type="AlphaFoldDB" id="C5LDY9"/>
<evidence type="ECO:0000256" key="4">
    <source>
        <dbReference type="ARBA" id="ARBA00023136"/>
    </source>
</evidence>
<keyword evidence="3 6" id="KW-1133">Transmembrane helix</keyword>
<dbReference type="PANTHER" id="PTHR11132">
    <property type="entry name" value="SOLUTE CARRIER FAMILY 35"/>
    <property type="match status" value="1"/>
</dbReference>
<dbReference type="InterPro" id="IPR004853">
    <property type="entry name" value="Sugar_P_trans_dom"/>
</dbReference>
<dbReference type="OrthoDB" id="18894at2759"/>
<feature type="transmembrane region" description="Helical" evidence="6">
    <location>
        <begin position="51"/>
        <end position="71"/>
    </location>
</feature>
<evidence type="ECO:0000256" key="5">
    <source>
        <dbReference type="SAM" id="MobiDB-lite"/>
    </source>
</evidence>
<feature type="transmembrane region" description="Helical" evidence="6">
    <location>
        <begin position="143"/>
        <end position="162"/>
    </location>
</feature>
<evidence type="ECO:0000313" key="9">
    <source>
        <dbReference type="Proteomes" id="UP000007800"/>
    </source>
</evidence>
<feature type="transmembrane region" description="Helical" evidence="6">
    <location>
        <begin position="113"/>
        <end position="136"/>
    </location>
</feature>
<evidence type="ECO:0000256" key="6">
    <source>
        <dbReference type="SAM" id="Phobius"/>
    </source>
</evidence>
<dbReference type="GO" id="GO:0016020">
    <property type="term" value="C:membrane"/>
    <property type="evidence" value="ECO:0007669"/>
    <property type="project" value="UniProtKB-SubCell"/>
</dbReference>
<feature type="region of interest" description="Disordered" evidence="5">
    <location>
        <begin position="396"/>
        <end position="457"/>
    </location>
</feature>
<keyword evidence="2 6" id="KW-0812">Transmembrane</keyword>
<feature type="transmembrane region" description="Helical" evidence="6">
    <location>
        <begin position="294"/>
        <end position="313"/>
    </location>
</feature>
<dbReference type="FunCoup" id="C5LDY9">
    <property type="interactions" value="384"/>
</dbReference>
<dbReference type="OMA" id="LFWEVPK"/>
<dbReference type="RefSeq" id="XP_002773337.1">
    <property type="nucleotide sequence ID" value="XM_002773291.1"/>
</dbReference>
<evidence type="ECO:0000256" key="3">
    <source>
        <dbReference type="ARBA" id="ARBA00022989"/>
    </source>
</evidence>
<accession>C5LDY9</accession>
<sequence>MTSPTSSSPTPEHLSPRQILRVALAVLGWYATSMSITALNKYLFSNLGVKFPLIVTFIHFSTTSIVLYLLFTLWPSKFHKPVISTKEYIKAIVPIAVCAASDIGLSNLSYARISITAMTVVKSSAVVMTYLVGLLFGIEKFRWTIMSCALTIMIAISSSVPGMQVDDWFGILFVALAVLCTAFRWVLVQTQCAQFSALQLMYLTQPVSALALLPLAILLDVPHLSIPIDTSGDEHLVLPICIICATAILAFLLLFAEYRLVEVTSSLTLCIAGIGKEVATILMSVVLFDDWLSLRQTMAVAVSIVGIVTYSTLRIRYATEEAAHFERLTEVDDDVDGGCVTATGENHLDSSSFEEVPSYSATTTPRDHKVLLFASAESTMSYYEENDELYENDITLQPSPRDSIRHSDSSQSSHSRLYGSPSVRTLEPEIVRKSSTDLTMSEDERSSAETVQAVGRE</sequence>
<evidence type="ECO:0000259" key="7">
    <source>
        <dbReference type="Pfam" id="PF03151"/>
    </source>
</evidence>
<feature type="transmembrane region" description="Helical" evidence="6">
    <location>
        <begin position="168"/>
        <end position="188"/>
    </location>
</feature>
<reference evidence="8 9" key="1">
    <citation type="submission" date="2008-07" db="EMBL/GenBank/DDBJ databases">
        <authorList>
            <person name="El-Sayed N."/>
            <person name="Caler E."/>
            <person name="Inman J."/>
            <person name="Amedeo P."/>
            <person name="Hass B."/>
            <person name="Wortman J."/>
        </authorList>
    </citation>
    <scope>NUCLEOTIDE SEQUENCE [LARGE SCALE GENOMIC DNA]</scope>
    <source>
        <strain evidence="9">ATCC 50983 / TXsc</strain>
    </source>
</reference>
<dbReference type="EMBL" id="GG681070">
    <property type="protein sequence ID" value="EER05153.1"/>
    <property type="molecule type" value="Genomic_DNA"/>
</dbReference>
<feature type="compositionally biased region" description="Basic and acidic residues" evidence="5">
    <location>
        <begin position="426"/>
        <end position="435"/>
    </location>
</feature>
<feature type="transmembrane region" description="Helical" evidence="6">
    <location>
        <begin position="267"/>
        <end position="288"/>
    </location>
</feature>
<evidence type="ECO:0000313" key="8">
    <source>
        <dbReference type="EMBL" id="EER05153.1"/>
    </source>
</evidence>
<feature type="transmembrane region" description="Helical" evidence="6">
    <location>
        <begin position="20"/>
        <end position="39"/>
    </location>
</feature>
<dbReference type="Pfam" id="PF03151">
    <property type="entry name" value="TPT"/>
    <property type="match status" value="1"/>
</dbReference>
<feature type="transmembrane region" description="Helical" evidence="6">
    <location>
        <begin position="236"/>
        <end position="255"/>
    </location>
</feature>